<keyword evidence="3" id="KW-1003">Cell membrane</keyword>
<feature type="domain" description="NADH:quinone oxidoreductase/Mrp antiporter transmembrane" evidence="9">
    <location>
        <begin position="124"/>
        <end position="416"/>
    </location>
</feature>
<sequence>MIDIIWLIIVPLLAGFSLFFIDLYLPKLKGIFILSNGLLIFLLSISLLIKVIDHPLIYNLGNWKQGLGISLIVDPLGGLLAVLITFISFIILSYSLSYIQINQLKYYTLLFLLITGMLGMVLTGDLFNLYVFFEITSIISYVLVAFNKKDIAFEASFKYMIIGSISGILILLAIILIYQSTGTLNLAQLVITAKNIPLKLKQVIAVLLLIGFGSKFALVPLHTWLPDAHSTAPSSISALLSGVVIKVFLYALLRVLFVIFRVEELLALKLNLVFLYGGVITLLTGHLLAYRQNNLKRLLAYSSIAQIGYILIGIGVFNAAGLEGAIYHIINHAVVKGVLFMTAGILILKAKKKDIADLKGIAYQLPLSSFIFTISALNIVGLPPFNSFISKWILTTAALKAGFIIPAISILIGSLISLSYYLKIIILFYTKVTEKINIISIPYQLQLGPLLLSLSYLPLAFFPDFLLLFIKKAPLFLLKPINYHNILLGGEKWLGLFG</sequence>
<dbReference type="OrthoDB" id="9807568at2"/>
<gene>
    <name evidence="10" type="ORF">U472_12065</name>
</gene>
<evidence type="ECO:0000256" key="1">
    <source>
        <dbReference type="ARBA" id="ARBA00004651"/>
    </source>
</evidence>
<protein>
    <submittedName>
        <fullName evidence="10">NADH dehydrogenase</fullName>
    </submittedName>
</protein>
<dbReference type="EMBL" id="LWDV01000009">
    <property type="protein sequence ID" value="OCL26703.1"/>
    <property type="molecule type" value="Genomic_DNA"/>
</dbReference>
<dbReference type="PRINTS" id="PR01437">
    <property type="entry name" value="NUOXDRDTASE4"/>
</dbReference>
<dbReference type="GO" id="GO:0042773">
    <property type="term" value="P:ATP synthesis coupled electron transport"/>
    <property type="evidence" value="ECO:0007669"/>
    <property type="project" value="InterPro"/>
</dbReference>
<keyword evidence="11" id="KW-1185">Reference proteome</keyword>
<accession>A0A1C0A8W6</accession>
<evidence type="ECO:0000256" key="5">
    <source>
        <dbReference type="ARBA" id="ARBA00022989"/>
    </source>
</evidence>
<dbReference type="AlphaFoldDB" id="A0A1C0A8W6"/>
<dbReference type="PANTHER" id="PTHR42703">
    <property type="entry name" value="NADH DEHYDROGENASE"/>
    <property type="match status" value="1"/>
</dbReference>
<feature type="transmembrane region" description="Helical" evidence="8">
    <location>
        <begin position="129"/>
        <end position="147"/>
    </location>
</feature>
<feature type="transmembrane region" description="Helical" evidence="8">
    <location>
        <begin position="326"/>
        <end position="348"/>
    </location>
</feature>
<feature type="transmembrane region" description="Helical" evidence="8">
    <location>
        <begin position="32"/>
        <end position="52"/>
    </location>
</feature>
<feature type="transmembrane region" description="Helical" evidence="8">
    <location>
        <begin position="450"/>
        <end position="470"/>
    </location>
</feature>
<dbReference type="Pfam" id="PF00361">
    <property type="entry name" value="Proton_antipo_M"/>
    <property type="match status" value="1"/>
</dbReference>
<feature type="transmembrane region" description="Helical" evidence="8">
    <location>
        <begin position="6"/>
        <end position="25"/>
    </location>
</feature>
<feature type="transmembrane region" description="Helical" evidence="8">
    <location>
        <begin position="272"/>
        <end position="291"/>
    </location>
</feature>
<keyword evidence="6 8" id="KW-0472">Membrane</keyword>
<proteinExistence type="inferred from homology"/>
<comment type="caution">
    <text evidence="10">The sequence shown here is derived from an EMBL/GenBank/DDBJ whole genome shotgun (WGS) entry which is preliminary data.</text>
</comment>
<evidence type="ECO:0000256" key="4">
    <source>
        <dbReference type="ARBA" id="ARBA00022692"/>
    </source>
</evidence>
<comment type="similarity">
    <text evidence="2">Belongs to the CPA3 antiporters (TC 2.A.63) subunit D family.</text>
</comment>
<evidence type="ECO:0000259" key="9">
    <source>
        <dbReference type="Pfam" id="PF00361"/>
    </source>
</evidence>
<dbReference type="GO" id="GO:0005886">
    <property type="term" value="C:plasma membrane"/>
    <property type="evidence" value="ECO:0007669"/>
    <property type="project" value="UniProtKB-SubCell"/>
</dbReference>
<comment type="subcellular location">
    <subcellularLocation>
        <location evidence="1">Cell membrane</location>
        <topology evidence="1">Multi-pass membrane protein</topology>
    </subcellularLocation>
    <subcellularLocation>
        <location evidence="7">Membrane</location>
        <topology evidence="7">Multi-pass membrane protein</topology>
    </subcellularLocation>
</comment>
<dbReference type="InterPro" id="IPR003918">
    <property type="entry name" value="NADH_UbQ_OxRdtase"/>
</dbReference>
<dbReference type="PANTHER" id="PTHR42703:SF1">
    <property type="entry name" value="NA(+)_H(+) ANTIPORTER SUBUNIT D1"/>
    <property type="match status" value="1"/>
</dbReference>
<evidence type="ECO:0000256" key="7">
    <source>
        <dbReference type="RuleBase" id="RU000320"/>
    </source>
</evidence>
<keyword evidence="5 8" id="KW-1133">Transmembrane helix</keyword>
<evidence type="ECO:0000256" key="2">
    <source>
        <dbReference type="ARBA" id="ARBA00005346"/>
    </source>
</evidence>
<dbReference type="Proteomes" id="UP000093514">
    <property type="component" value="Unassembled WGS sequence"/>
</dbReference>
<evidence type="ECO:0000313" key="11">
    <source>
        <dbReference type="Proteomes" id="UP000093514"/>
    </source>
</evidence>
<feature type="transmembrane region" description="Helical" evidence="8">
    <location>
        <begin position="298"/>
        <end position="320"/>
    </location>
</feature>
<dbReference type="InterPro" id="IPR050586">
    <property type="entry name" value="CPA3_Na-H_Antiporter_D"/>
</dbReference>
<feature type="transmembrane region" description="Helical" evidence="8">
    <location>
        <begin position="72"/>
        <end position="94"/>
    </location>
</feature>
<feature type="transmembrane region" description="Helical" evidence="8">
    <location>
        <begin position="159"/>
        <end position="178"/>
    </location>
</feature>
<feature type="transmembrane region" description="Helical" evidence="8">
    <location>
        <begin position="403"/>
        <end position="429"/>
    </location>
</feature>
<feature type="transmembrane region" description="Helical" evidence="8">
    <location>
        <begin position="237"/>
        <end position="260"/>
    </location>
</feature>
<dbReference type="InterPro" id="IPR001750">
    <property type="entry name" value="ND/Mrp_TM"/>
</dbReference>
<organism evidence="10 11">
    <name type="scientific">Orenia metallireducens</name>
    <dbReference type="NCBI Taxonomy" id="1413210"/>
    <lineage>
        <taxon>Bacteria</taxon>
        <taxon>Bacillati</taxon>
        <taxon>Bacillota</taxon>
        <taxon>Clostridia</taxon>
        <taxon>Halanaerobiales</taxon>
        <taxon>Halobacteroidaceae</taxon>
        <taxon>Orenia</taxon>
    </lineage>
</organism>
<reference evidence="10 11" key="2">
    <citation type="submission" date="2016-08" db="EMBL/GenBank/DDBJ databases">
        <title>Orenia metallireducens sp. nov. strain Z6, a Novel Metal-reducing Firmicute from the Deep Subsurface.</title>
        <authorList>
            <person name="Maxim B.I."/>
            <person name="Kenneth K."/>
            <person name="Flynn T.M."/>
            <person name="Oloughlin E.J."/>
            <person name="Locke R.A."/>
            <person name="Weber J.R."/>
            <person name="Egan S.M."/>
            <person name="Mackie R.I."/>
            <person name="Cann I.K."/>
        </authorList>
    </citation>
    <scope>NUCLEOTIDE SEQUENCE [LARGE SCALE GENOMIC DNA]</scope>
    <source>
        <strain evidence="10 11">Z6</strain>
    </source>
</reference>
<evidence type="ECO:0000256" key="8">
    <source>
        <dbReference type="SAM" id="Phobius"/>
    </source>
</evidence>
<name>A0A1C0A8W6_9FIRM</name>
<evidence type="ECO:0000256" key="6">
    <source>
        <dbReference type="ARBA" id="ARBA00023136"/>
    </source>
</evidence>
<reference evidence="11" key="1">
    <citation type="submission" date="2016-07" db="EMBL/GenBank/DDBJ databases">
        <authorList>
            <person name="Florea S."/>
            <person name="Webb J.S."/>
            <person name="Jaromczyk J."/>
            <person name="Schardl C.L."/>
        </authorList>
    </citation>
    <scope>NUCLEOTIDE SEQUENCE [LARGE SCALE GENOMIC DNA]</scope>
    <source>
        <strain evidence="11">Z6</strain>
    </source>
</reference>
<keyword evidence="4 7" id="KW-0812">Transmembrane</keyword>
<dbReference type="GO" id="GO:0008137">
    <property type="term" value="F:NADH dehydrogenase (ubiquinone) activity"/>
    <property type="evidence" value="ECO:0007669"/>
    <property type="project" value="InterPro"/>
</dbReference>
<evidence type="ECO:0000313" key="10">
    <source>
        <dbReference type="EMBL" id="OCL26703.1"/>
    </source>
</evidence>
<feature type="transmembrane region" description="Helical" evidence="8">
    <location>
        <begin position="360"/>
        <end position="383"/>
    </location>
</feature>
<dbReference type="RefSeq" id="WP_068718795.1">
    <property type="nucleotide sequence ID" value="NZ_LWDV01000009.1"/>
</dbReference>
<evidence type="ECO:0000256" key="3">
    <source>
        <dbReference type="ARBA" id="ARBA00022475"/>
    </source>
</evidence>
<feature type="transmembrane region" description="Helical" evidence="8">
    <location>
        <begin position="106"/>
        <end position="123"/>
    </location>
</feature>
<feature type="transmembrane region" description="Helical" evidence="8">
    <location>
        <begin position="203"/>
        <end position="225"/>
    </location>
</feature>